<evidence type="ECO:0000259" key="5">
    <source>
        <dbReference type="PROSITE" id="PS50850"/>
    </source>
</evidence>
<feature type="transmembrane region" description="Helical" evidence="4">
    <location>
        <begin position="110"/>
        <end position="128"/>
    </location>
</feature>
<feature type="transmembrane region" description="Helical" evidence="4">
    <location>
        <begin position="88"/>
        <end position="104"/>
    </location>
</feature>
<dbReference type="Pfam" id="PF07690">
    <property type="entry name" value="MFS_1"/>
    <property type="match status" value="1"/>
</dbReference>
<organism evidence="6 7">
    <name type="scientific">Candidatus Bacteroides intestinipullorum</name>
    <dbReference type="NCBI Taxonomy" id="2838471"/>
    <lineage>
        <taxon>Bacteria</taxon>
        <taxon>Pseudomonadati</taxon>
        <taxon>Bacteroidota</taxon>
        <taxon>Bacteroidia</taxon>
        <taxon>Bacteroidales</taxon>
        <taxon>Bacteroidaceae</taxon>
        <taxon>Bacteroides</taxon>
    </lineage>
</organism>
<evidence type="ECO:0000313" key="6">
    <source>
        <dbReference type="EMBL" id="MBU3814844.1"/>
    </source>
</evidence>
<dbReference type="PRINTS" id="PR01988">
    <property type="entry name" value="EXPORTERBACE"/>
</dbReference>
<dbReference type="InterPro" id="IPR036259">
    <property type="entry name" value="MFS_trans_sf"/>
</dbReference>
<name>A0A9E2NPA9_9BACE</name>
<evidence type="ECO:0000313" key="7">
    <source>
        <dbReference type="Proteomes" id="UP000824236"/>
    </source>
</evidence>
<keyword evidence="2 4" id="KW-1133">Transmembrane helix</keyword>
<gene>
    <name evidence="6" type="ORF">H9791_10180</name>
</gene>
<reference evidence="6" key="2">
    <citation type="submission" date="2021-04" db="EMBL/GenBank/DDBJ databases">
        <authorList>
            <person name="Gilroy R."/>
        </authorList>
    </citation>
    <scope>NUCLEOTIDE SEQUENCE</scope>
    <source>
        <strain evidence="6">B3-3758</strain>
    </source>
</reference>
<dbReference type="InterPro" id="IPR011701">
    <property type="entry name" value="MFS"/>
</dbReference>
<dbReference type="Gene3D" id="1.20.1250.20">
    <property type="entry name" value="MFS general substrate transporter like domains"/>
    <property type="match status" value="2"/>
</dbReference>
<feature type="transmembrane region" description="Helical" evidence="4">
    <location>
        <begin position="176"/>
        <end position="202"/>
    </location>
</feature>
<evidence type="ECO:0000256" key="2">
    <source>
        <dbReference type="ARBA" id="ARBA00022989"/>
    </source>
</evidence>
<dbReference type="PROSITE" id="PS50850">
    <property type="entry name" value="MFS"/>
    <property type="match status" value="1"/>
</dbReference>
<dbReference type="PANTHER" id="PTHR43129:SF1">
    <property type="entry name" value="FOSMIDOMYCIN RESISTANCE PROTEIN"/>
    <property type="match status" value="1"/>
</dbReference>
<evidence type="ECO:0000256" key="1">
    <source>
        <dbReference type="ARBA" id="ARBA00022692"/>
    </source>
</evidence>
<evidence type="ECO:0000256" key="3">
    <source>
        <dbReference type="ARBA" id="ARBA00023136"/>
    </source>
</evidence>
<dbReference type="InterPro" id="IPR020846">
    <property type="entry name" value="MFS_dom"/>
</dbReference>
<dbReference type="GO" id="GO:0005886">
    <property type="term" value="C:plasma membrane"/>
    <property type="evidence" value="ECO:0007669"/>
    <property type="project" value="TreeGrafter"/>
</dbReference>
<feature type="transmembrane region" description="Helical" evidence="4">
    <location>
        <begin position="350"/>
        <end position="372"/>
    </location>
</feature>
<dbReference type="InterPro" id="IPR022324">
    <property type="entry name" value="Bacilysin_exporter_BacE_put"/>
</dbReference>
<dbReference type="GO" id="GO:0022857">
    <property type="term" value="F:transmembrane transporter activity"/>
    <property type="evidence" value="ECO:0007669"/>
    <property type="project" value="InterPro"/>
</dbReference>
<feature type="transmembrane region" description="Helical" evidence="4">
    <location>
        <begin position="378"/>
        <end position="398"/>
    </location>
</feature>
<dbReference type="AlphaFoldDB" id="A0A9E2NPA9"/>
<accession>A0A9E2NPA9</accession>
<comment type="caution">
    <text evidence="6">The sequence shown here is derived from an EMBL/GenBank/DDBJ whole genome shotgun (WGS) entry which is preliminary data.</text>
</comment>
<feature type="domain" description="Major facilitator superfamily (MFS) profile" evidence="5">
    <location>
        <begin position="23"/>
        <end position="404"/>
    </location>
</feature>
<dbReference type="EMBL" id="JAHLFO010000139">
    <property type="protein sequence ID" value="MBU3814844.1"/>
    <property type="molecule type" value="Genomic_DNA"/>
</dbReference>
<dbReference type="Proteomes" id="UP000824236">
    <property type="component" value="Unassembled WGS sequence"/>
</dbReference>
<feature type="transmembrane region" description="Helical" evidence="4">
    <location>
        <begin position="21"/>
        <end position="45"/>
    </location>
</feature>
<evidence type="ECO:0000256" key="4">
    <source>
        <dbReference type="SAM" id="Phobius"/>
    </source>
</evidence>
<feature type="transmembrane region" description="Helical" evidence="4">
    <location>
        <begin position="268"/>
        <end position="286"/>
    </location>
</feature>
<reference evidence="6" key="1">
    <citation type="journal article" date="2021" name="PeerJ">
        <title>Extensive microbial diversity within the chicken gut microbiome revealed by metagenomics and culture.</title>
        <authorList>
            <person name="Gilroy R."/>
            <person name="Ravi A."/>
            <person name="Getino M."/>
            <person name="Pursley I."/>
            <person name="Horton D.L."/>
            <person name="Alikhan N.F."/>
            <person name="Baker D."/>
            <person name="Gharbi K."/>
            <person name="Hall N."/>
            <person name="Watson M."/>
            <person name="Adriaenssens E.M."/>
            <person name="Foster-Nyarko E."/>
            <person name="Jarju S."/>
            <person name="Secka A."/>
            <person name="Antonio M."/>
            <person name="Oren A."/>
            <person name="Chaudhuri R.R."/>
            <person name="La Ragione R."/>
            <person name="Hildebrand F."/>
            <person name="Pallen M.J."/>
        </authorList>
    </citation>
    <scope>NUCLEOTIDE SEQUENCE</scope>
    <source>
        <strain evidence="6">B3-3758</strain>
    </source>
</reference>
<dbReference type="PANTHER" id="PTHR43129">
    <property type="entry name" value="FOSMIDOMYCIN RESISTANCE PROTEIN"/>
    <property type="match status" value="1"/>
</dbReference>
<feature type="transmembrane region" description="Helical" evidence="4">
    <location>
        <begin position="149"/>
        <end position="170"/>
    </location>
</feature>
<keyword evidence="1 4" id="KW-0812">Transmembrane</keyword>
<protein>
    <submittedName>
        <fullName evidence="6">MFS transporter</fullName>
    </submittedName>
</protein>
<keyword evidence="3 4" id="KW-0472">Membrane</keyword>
<feature type="transmembrane region" description="Helical" evidence="4">
    <location>
        <begin position="318"/>
        <end position="338"/>
    </location>
</feature>
<feature type="transmembrane region" description="Helical" evidence="4">
    <location>
        <begin position="293"/>
        <end position="312"/>
    </location>
</feature>
<sequence length="407" mass="43915">MIHSVWDKIKGHPRLAQGTAYAILFTMGTCHLLNDMIQSVIPALYPLLKDSFGFTFAQIGIITLVFQLTSSIFQPFIGLYADRRPQPYSLSLGMCFTLVGLLALAFATNFLLILLSVALIGCGSSVFHPEASRVAQMASGGRKSLAQSIFQVGGNGGSAIGPLLAALIVIPYGQHAVGWFALAALLASFLLARVGYWYSLVLREVKASRRQSGAVATSLPRRVVRFALGILVLMIFSKYFFNACMTSYFTFYLIEKFGLTVQQSQYCLFAYLAAFAIGTLVGGFLGDRYGRKYVILFSILGAAPFTLAMPYLGLFGTLAMAIITGLVIASAFSAIVVYATDLMPDKVGMIAGIFFGLMFGLGGIGSAFFGWLADVTSIEFIFHVSTWLPLMGVVAVFLPDVRPTKGA</sequence>
<feature type="transmembrane region" description="Helical" evidence="4">
    <location>
        <begin position="223"/>
        <end position="248"/>
    </location>
</feature>
<dbReference type="SUPFAM" id="SSF103473">
    <property type="entry name" value="MFS general substrate transporter"/>
    <property type="match status" value="1"/>
</dbReference>
<proteinExistence type="predicted"/>
<feature type="transmembrane region" description="Helical" evidence="4">
    <location>
        <begin position="57"/>
        <end position="81"/>
    </location>
</feature>
<dbReference type="CDD" id="cd17478">
    <property type="entry name" value="MFS_FsR"/>
    <property type="match status" value="1"/>
</dbReference>